<evidence type="ECO:0000313" key="2">
    <source>
        <dbReference type="EMBL" id="KAK0704440.1"/>
    </source>
</evidence>
<comment type="caution">
    <text evidence="2">The sequence shown here is derived from an EMBL/GenBank/DDBJ whole genome shotgun (WGS) entry which is preliminary data.</text>
</comment>
<dbReference type="Proteomes" id="UP001172102">
    <property type="component" value="Unassembled WGS sequence"/>
</dbReference>
<name>A0AA39ZVS1_9PEZI</name>
<gene>
    <name evidence="2" type="ORF">B0H67DRAFT_591407</name>
</gene>
<dbReference type="EMBL" id="JAUKUA010000007">
    <property type="protein sequence ID" value="KAK0704440.1"/>
    <property type="molecule type" value="Genomic_DNA"/>
</dbReference>
<feature type="region of interest" description="Disordered" evidence="1">
    <location>
        <begin position="38"/>
        <end position="59"/>
    </location>
</feature>
<keyword evidence="3" id="KW-1185">Reference proteome</keyword>
<organism evidence="2 3">
    <name type="scientific">Lasiosphaeris hirsuta</name>
    <dbReference type="NCBI Taxonomy" id="260670"/>
    <lineage>
        <taxon>Eukaryota</taxon>
        <taxon>Fungi</taxon>
        <taxon>Dikarya</taxon>
        <taxon>Ascomycota</taxon>
        <taxon>Pezizomycotina</taxon>
        <taxon>Sordariomycetes</taxon>
        <taxon>Sordariomycetidae</taxon>
        <taxon>Sordariales</taxon>
        <taxon>Lasiosphaeriaceae</taxon>
        <taxon>Lasiosphaeris</taxon>
    </lineage>
</organism>
<proteinExistence type="predicted"/>
<accession>A0AA39ZVS1</accession>
<reference evidence="2" key="1">
    <citation type="submission" date="2023-06" db="EMBL/GenBank/DDBJ databases">
        <title>Genome-scale phylogeny and comparative genomics of the fungal order Sordariales.</title>
        <authorList>
            <consortium name="Lawrence Berkeley National Laboratory"/>
            <person name="Hensen N."/>
            <person name="Bonometti L."/>
            <person name="Westerberg I."/>
            <person name="Brannstrom I.O."/>
            <person name="Guillou S."/>
            <person name="Cros-Aarteil S."/>
            <person name="Calhoun S."/>
            <person name="Haridas S."/>
            <person name="Kuo A."/>
            <person name="Mondo S."/>
            <person name="Pangilinan J."/>
            <person name="Riley R."/>
            <person name="Labutti K."/>
            <person name="Andreopoulos B."/>
            <person name="Lipzen A."/>
            <person name="Chen C."/>
            <person name="Yanf M."/>
            <person name="Daum C."/>
            <person name="Ng V."/>
            <person name="Clum A."/>
            <person name="Steindorff A."/>
            <person name="Ohm R."/>
            <person name="Martin F."/>
            <person name="Silar P."/>
            <person name="Natvig D."/>
            <person name="Lalanne C."/>
            <person name="Gautier V."/>
            <person name="Ament-Velasquez S.L."/>
            <person name="Kruys A."/>
            <person name="Hutchinson M.I."/>
            <person name="Powell A.J."/>
            <person name="Barry K."/>
            <person name="Miller A.N."/>
            <person name="Grigoriev I.V."/>
            <person name="Debuchy R."/>
            <person name="Gladieux P."/>
            <person name="Thoren M.H."/>
            <person name="Johannesson H."/>
        </authorList>
    </citation>
    <scope>NUCLEOTIDE SEQUENCE</scope>
    <source>
        <strain evidence="2">SMH4607-1</strain>
    </source>
</reference>
<protein>
    <submittedName>
        <fullName evidence="2">Uncharacterized protein</fullName>
    </submittedName>
</protein>
<sequence length="158" mass="17066">MPLVLCNTFGRGVLASLDVSPVAKTKTTGKGRYLLPSISEDTRYRPPRPSTDLDPSVLASRHRRSQRYVQCTCSTCTAGTVPYVHLTQPALPAALSPASRRAGNIARIAMTAAAYSREMINGFPIVPGSMACFDIDDASRLRQPTCWKRPQSRSVGGA</sequence>
<evidence type="ECO:0000313" key="3">
    <source>
        <dbReference type="Proteomes" id="UP001172102"/>
    </source>
</evidence>
<dbReference type="AlphaFoldDB" id="A0AA39ZVS1"/>
<evidence type="ECO:0000256" key="1">
    <source>
        <dbReference type="SAM" id="MobiDB-lite"/>
    </source>
</evidence>